<dbReference type="RefSeq" id="WP_183961993.1">
    <property type="nucleotide sequence ID" value="NZ_JACHHP010000006.1"/>
</dbReference>
<organism evidence="3 4">
    <name type="scientific">Chiayiivirga flava</name>
    <dbReference type="NCBI Taxonomy" id="659595"/>
    <lineage>
        <taxon>Bacteria</taxon>
        <taxon>Pseudomonadati</taxon>
        <taxon>Pseudomonadota</taxon>
        <taxon>Gammaproteobacteria</taxon>
        <taxon>Lysobacterales</taxon>
        <taxon>Lysobacteraceae</taxon>
        <taxon>Chiayiivirga</taxon>
    </lineage>
</organism>
<name>A0A7W8D7N6_9GAMM</name>
<dbReference type="EMBL" id="JACHHP010000006">
    <property type="protein sequence ID" value="MBB5209456.1"/>
    <property type="molecule type" value="Genomic_DNA"/>
</dbReference>
<feature type="region of interest" description="Disordered" evidence="1">
    <location>
        <begin position="415"/>
        <end position="544"/>
    </location>
</feature>
<dbReference type="InterPro" id="IPR011042">
    <property type="entry name" value="6-blade_b-propeller_TolB-like"/>
</dbReference>
<dbReference type="PANTHER" id="PTHR10199:SF119">
    <property type="entry name" value="RE20510P"/>
    <property type="match status" value="1"/>
</dbReference>
<dbReference type="GO" id="GO:0008237">
    <property type="term" value="F:metallopeptidase activity"/>
    <property type="evidence" value="ECO:0007669"/>
    <property type="project" value="InterPro"/>
</dbReference>
<reference evidence="3 4" key="1">
    <citation type="submission" date="2020-08" db="EMBL/GenBank/DDBJ databases">
        <title>Genomic Encyclopedia of Type Strains, Phase IV (KMG-IV): sequencing the most valuable type-strain genomes for metagenomic binning, comparative biology and taxonomic classification.</title>
        <authorList>
            <person name="Goeker M."/>
        </authorList>
    </citation>
    <scope>NUCLEOTIDE SEQUENCE [LARGE SCALE GENOMIC DNA]</scope>
    <source>
        <strain evidence="3 4">DSM 24163</strain>
    </source>
</reference>
<dbReference type="InterPro" id="IPR028974">
    <property type="entry name" value="TSP_type-3_rpt"/>
</dbReference>
<protein>
    <recommendedName>
        <fullName evidence="5">Peptidase M12B domain-containing protein</fullName>
    </recommendedName>
</protein>
<dbReference type="Gene3D" id="4.10.1080.10">
    <property type="entry name" value="TSP type-3 repeat"/>
    <property type="match status" value="1"/>
</dbReference>
<dbReference type="InterPro" id="IPR024079">
    <property type="entry name" value="MetalloPept_cat_dom_sf"/>
</dbReference>
<dbReference type="AlphaFoldDB" id="A0A7W8D7N6"/>
<dbReference type="SUPFAM" id="SSF103647">
    <property type="entry name" value="TSP type-3 repeat"/>
    <property type="match status" value="1"/>
</dbReference>
<dbReference type="GO" id="GO:0005509">
    <property type="term" value="F:calcium ion binding"/>
    <property type="evidence" value="ECO:0007669"/>
    <property type="project" value="InterPro"/>
</dbReference>
<evidence type="ECO:0000256" key="2">
    <source>
        <dbReference type="SAM" id="SignalP"/>
    </source>
</evidence>
<dbReference type="SUPFAM" id="SSF55486">
    <property type="entry name" value="Metalloproteases ('zincins'), catalytic domain"/>
    <property type="match status" value="1"/>
</dbReference>
<feature type="chain" id="PRO_5031484580" description="Peptidase M12B domain-containing protein" evidence="2">
    <location>
        <begin position="21"/>
        <end position="1094"/>
    </location>
</feature>
<sequence length="1094" mass="112827">MPSKLFLLLCLALASLPARALPEWTPAPGTPQKSTLPAHLQALAELPPGSVLTLQRGADKHAGQWRIALPDGRMHAVVDARETLHPDGDITVSGTLAGAGALAPVVFTFGAQAGFGLVRAPQGEFRFERWGDRAWLIDTDAAGLEHADNDDDAVALSQAASRARVATADAAKAAATSLDVLFVYTEGFAARYPGSAAATRLNHLVAIANQVFANSHADLALRAVGMDRIGYTDRNDNGLALEHLRDAGAGLGVVGMETVAARRAATGADLVTLIRPHDVEIRGSCGIAFLFTGQASEGFNVLSDGFDSWSLCDDQVFAHEVGHNLGAEHQNGANSPNAGFGTAFIVPGRFNTVMSSFGSGTPDRRLGLLQFSNPDLRCGGLACGVPNVSDNARRLRDTKAAAAAFGAATVAGEAIAPAPLDPDSDGDGARDSEDAFPFDAGAQRDGDGDGVADNRDAFPTNAAESSDLDGDGIGDNADPDRDGDGVANAQDALPDDATGSTDADGDRVADAVDAFPANRGEARDTDADGVGDNADPDSDGDGIADVADAQSLADVDLLVASGDRVLRLDGGSGLYGGVEIVETHVPQALGPRAGLAWDASRKRIDALVAGDVRRYERAGRTREAILVESYRGGPLPGLPSGLASGFAVGDDGMVYVGDSSILTLHRFDAVTGVERPGGVFGDTPLFDDVPRALAVAPDGHLWALSRDGRLREIDAATGALLATVQPRQAGGLITNPSAMVVAPDGALLIAEQARDRIVRYVPGQLAVASVFVAAGSGGLHGPAGLAFGPDGHLYVSSTGSDAILRYDGVTGAFIDVFSRTPPGAMPAPQAIAFAPKVLDRFPLDATRRYRPIAGGWSNVERAGHGIDLQTIGSDLAMTWYTYTTNGTPIWYLAVGPLRNGVFDAPLLQTAWDGTAATATPVGRARLVFAAENRATFDYTVGAVSGSEPMQPVAAGTSSETQFPTAAWFAPGQSGWGLTVARQGEIAYAVAFVYDLDGVPTWAIGGGAGDADPLQFSMTLPSGPCPGCDVVDVPPPPSLPAPITLGALAFDVDGTGEATIDLALLHDTLDWHADALPMVRATDSPTAPDGTPAGR</sequence>
<evidence type="ECO:0000313" key="4">
    <source>
        <dbReference type="Proteomes" id="UP000521199"/>
    </source>
</evidence>
<feature type="compositionally biased region" description="Basic and acidic residues" evidence="1">
    <location>
        <begin position="442"/>
        <end position="456"/>
    </location>
</feature>
<evidence type="ECO:0008006" key="5">
    <source>
        <dbReference type="Google" id="ProtNLM"/>
    </source>
</evidence>
<dbReference type="Proteomes" id="UP000521199">
    <property type="component" value="Unassembled WGS sequence"/>
</dbReference>
<accession>A0A7W8D7N6</accession>
<keyword evidence="4" id="KW-1185">Reference proteome</keyword>
<evidence type="ECO:0000313" key="3">
    <source>
        <dbReference type="EMBL" id="MBB5209456.1"/>
    </source>
</evidence>
<dbReference type="SUPFAM" id="SSF63829">
    <property type="entry name" value="Calcium-dependent phosphotriesterase"/>
    <property type="match status" value="1"/>
</dbReference>
<proteinExistence type="predicted"/>
<evidence type="ECO:0000256" key="1">
    <source>
        <dbReference type="SAM" id="MobiDB-lite"/>
    </source>
</evidence>
<dbReference type="PANTHER" id="PTHR10199">
    <property type="entry name" value="THROMBOSPONDIN"/>
    <property type="match status" value="1"/>
</dbReference>
<dbReference type="Pfam" id="PF13583">
    <property type="entry name" value="Reprolysin_4"/>
    <property type="match status" value="1"/>
</dbReference>
<gene>
    <name evidence="3" type="ORF">HNQ52_003025</name>
</gene>
<dbReference type="Gene3D" id="3.40.390.10">
    <property type="entry name" value="Collagenase (Catalytic Domain)"/>
    <property type="match status" value="1"/>
</dbReference>
<keyword evidence="2" id="KW-0732">Signal</keyword>
<feature type="signal peptide" evidence="2">
    <location>
        <begin position="1"/>
        <end position="20"/>
    </location>
</feature>
<dbReference type="Gene3D" id="2.120.10.30">
    <property type="entry name" value="TolB, C-terminal domain"/>
    <property type="match status" value="1"/>
</dbReference>
<comment type="caution">
    <text evidence="3">The sequence shown here is derived from an EMBL/GenBank/DDBJ whole genome shotgun (WGS) entry which is preliminary data.</text>
</comment>